<reference evidence="2" key="1">
    <citation type="submission" date="2022-11" db="UniProtKB">
        <authorList>
            <consortium name="WormBaseParasite"/>
        </authorList>
    </citation>
    <scope>IDENTIFICATION</scope>
</reference>
<name>A0A915KC04_ROMCU</name>
<accession>A0A915KC04</accession>
<evidence type="ECO:0000313" key="1">
    <source>
        <dbReference type="Proteomes" id="UP000887565"/>
    </source>
</evidence>
<protein>
    <submittedName>
        <fullName evidence="2">Uncharacterized protein</fullName>
    </submittedName>
</protein>
<organism evidence="1 2">
    <name type="scientific">Romanomermis culicivorax</name>
    <name type="common">Nematode worm</name>
    <dbReference type="NCBI Taxonomy" id="13658"/>
    <lineage>
        <taxon>Eukaryota</taxon>
        <taxon>Metazoa</taxon>
        <taxon>Ecdysozoa</taxon>
        <taxon>Nematoda</taxon>
        <taxon>Enoplea</taxon>
        <taxon>Dorylaimia</taxon>
        <taxon>Mermithida</taxon>
        <taxon>Mermithoidea</taxon>
        <taxon>Mermithidae</taxon>
        <taxon>Romanomermis</taxon>
    </lineage>
</organism>
<evidence type="ECO:0000313" key="2">
    <source>
        <dbReference type="WBParaSite" id="nRc.2.0.1.t36313-RA"/>
    </source>
</evidence>
<proteinExistence type="predicted"/>
<dbReference type="WBParaSite" id="nRc.2.0.1.t36313-RA">
    <property type="protein sequence ID" value="nRc.2.0.1.t36313-RA"/>
    <property type="gene ID" value="nRc.2.0.1.g36313"/>
</dbReference>
<dbReference type="AlphaFoldDB" id="A0A915KC04"/>
<keyword evidence="1" id="KW-1185">Reference proteome</keyword>
<dbReference type="Proteomes" id="UP000887565">
    <property type="component" value="Unplaced"/>
</dbReference>
<sequence length="100" mass="11751">MDVFDFLDDLNEDGAQNLLRIHTFLDTSNLMEEYSDEKFWLRYKLNKDSTRELILLLENDLTMINRGFNIPPALQIQPWFSVIVQLICDDKLLSRDVVAS</sequence>